<name>A0A0L8MI40_STRVG</name>
<evidence type="ECO:0000313" key="3">
    <source>
        <dbReference type="Proteomes" id="UP000037084"/>
    </source>
</evidence>
<dbReference type="GO" id="GO:0004074">
    <property type="term" value="F:biliverdin reductase [NAD(P)H] activity"/>
    <property type="evidence" value="ECO:0007669"/>
    <property type="project" value="TreeGrafter"/>
</dbReference>
<dbReference type="SUPFAM" id="SSF51735">
    <property type="entry name" value="NAD(P)-binding Rossmann-fold domains"/>
    <property type="match status" value="1"/>
</dbReference>
<accession>A0A0L8MI40</accession>
<organism evidence="2 3">
    <name type="scientific">Streptomyces virginiae</name>
    <name type="common">Streptomyces cinnamonensis</name>
    <dbReference type="NCBI Taxonomy" id="1961"/>
    <lineage>
        <taxon>Bacteria</taxon>
        <taxon>Bacillati</taxon>
        <taxon>Actinomycetota</taxon>
        <taxon>Actinomycetes</taxon>
        <taxon>Kitasatosporales</taxon>
        <taxon>Streptomycetaceae</taxon>
        <taxon>Streptomyces</taxon>
    </lineage>
</organism>
<dbReference type="InterPro" id="IPR051606">
    <property type="entry name" value="Polyketide_Oxido-like"/>
</dbReference>
<dbReference type="InterPro" id="IPR016040">
    <property type="entry name" value="NAD(P)-bd_dom"/>
</dbReference>
<proteinExistence type="predicted"/>
<dbReference type="PANTHER" id="PTHR43355">
    <property type="entry name" value="FLAVIN REDUCTASE (NADPH)"/>
    <property type="match status" value="1"/>
</dbReference>
<dbReference type="PATRIC" id="fig|1961.12.peg.4265"/>
<dbReference type="OrthoDB" id="3763081at2"/>
<dbReference type="Pfam" id="PF13460">
    <property type="entry name" value="NAD_binding_10"/>
    <property type="match status" value="1"/>
</dbReference>
<evidence type="ECO:0000313" key="2">
    <source>
        <dbReference type="EMBL" id="KOG49980.1"/>
    </source>
</evidence>
<dbReference type="GO" id="GO:0042602">
    <property type="term" value="F:riboflavin reductase (NADPH) activity"/>
    <property type="evidence" value="ECO:0007669"/>
    <property type="project" value="TreeGrafter"/>
</dbReference>
<reference evidence="3" key="1">
    <citation type="submission" date="2015-07" db="EMBL/GenBank/DDBJ databases">
        <authorList>
            <consortium name="Consortium for Microbial Forensics and Genomics (microFORGE)"/>
            <person name="Knight B.M."/>
            <person name="Roberts D.P."/>
            <person name="Lin D."/>
            <person name="Hari K."/>
            <person name="Fletcher J."/>
            <person name="Melcher U."/>
            <person name="Blagden T."/>
            <person name="Winegar R.A."/>
        </authorList>
    </citation>
    <scope>NUCLEOTIDE SEQUENCE [LARGE SCALE GENOMIC DNA]</scope>
    <source>
        <strain evidence="3">NRRL B-1447</strain>
    </source>
</reference>
<comment type="caution">
    <text evidence="2">The sequence shown here is derived from an EMBL/GenBank/DDBJ whole genome shotgun (WGS) entry which is preliminary data.</text>
</comment>
<dbReference type="Proteomes" id="UP000037084">
    <property type="component" value="Unassembled WGS sequence"/>
</dbReference>
<dbReference type="PANTHER" id="PTHR43355:SF2">
    <property type="entry name" value="FLAVIN REDUCTASE (NADPH)"/>
    <property type="match status" value="1"/>
</dbReference>
<gene>
    <name evidence="2" type="ORF">ADK75_18755</name>
</gene>
<dbReference type="EMBL" id="LGUV01000234">
    <property type="protein sequence ID" value="KOG49980.1"/>
    <property type="molecule type" value="Genomic_DNA"/>
</dbReference>
<dbReference type="RefSeq" id="WP_053172390.1">
    <property type="nucleotide sequence ID" value="NZ_LGUV01000234.1"/>
</dbReference>
<dbReference type="AlphaFoldDB" id="A0A0L8MI40"/>
<evidence type="ECO:0000259" key="1">
    <source>
        <dbReference type="Pfam" id="PF13460"/>
    </source>
</evidence>
<dbReference type="InterPro" id="IPR036291">
    <property type="entry name" value="NAD(P)-bd_dom_sf"/>
</dbReference>
<protein>
    <recommendedName>
        <fullName evidence="1">NAD(P)-binding domain-containing protein</fullName>
    </recommendedName>
</protein>
<sequence length="210" mass="22326">MQLTVLGATGPIGQQMLQQALTAGHRVTALVRDAARLPQRDDECVTVVIGDAASAADVEEAARGSQALICALGPGKDYKSTLATRTAGPVLEAMTAAGLERLVWLSALGSGDTARRQSHFQAWAAKLVMGALMTDKGIADETIARSDRDWTIALPVMFANGPTTDGYRTIPLDGTRGRVGGRINRADVADFLLSAATGERWVRRRVILTR</sequence>
<dbReference type="Gene3D" id="3.40.50.720">
    <property type="entry name" value="NAD(P)-binding Rossmann-like Domain"/>
    <property type="match status" value="1"/>
</dbReference>
<feature type="domain" description="NAD(P)-binding" evidence="1">
    <location>
        <begin position="7"/>
        <end position="197"/>
    </location>
</feature>